<name>A0AA38CHA8_TAXCH</name>
<comment type="caution">
    <text evidence="2">The sequence shown here is derived from an EMBL/GenBank/DDBJ whole genome shotgun (WGS) entry which is preliminary data.</text>
</comment>
<accession>A0AA38CHA8</accession>
<dbReference type="Proteomes" id="UP000824469">
    <property type="component" value="Unassembled WGS sequence"/>
</dbReference>
<dbReference type="EMBL" id="JAHRHJ020000009">
    <property type="protein sequence ID" value="KAH9301401.1"/>
    <property type="molecule type" value="Genomic_DNA"/>
</dbReference>
<feature type="region of interest" description="Disordered" evidence="1">
    <location>
        <begin position="1"/>
        <end position="21"/>
    </location>
</feature>
<protein>
    <submittedName>
        <fullName evidence="2">Uncharacterized protein</fullName>
    </submittedName>
</protein>
<gene>
    <name evidence="2" type="ORF">KI387_012984</name>
</gene>
<proteinExistence type="predicted"/>
<reference evidence="2 3" key="1">
    <citation type="journal article" date="2021" name="Nat. Plants">
        <title>The Taxus genome provides insights into paclitaxel biosynthesis.</title>
        <authorList>
            <person name="Xiong X."/>
            <person name="Gou J."/>
            <person name="Liao Q."/>
            <person name="Li Y."/>
            <person name="Zhou Q."/>
            <person name="Bi G."/>
            <person name="Li C."/>
            <person name="Du R."/>
            <person name="Wang X."/>
            <person name="Sun T."/>
            <person name="Guo L."/>
            <person name="Liang H."/>
            <person name="Lu P."/>
            <person name="Wu Y."/>
            <person name="Zhang Z."/>
            <person name="Ro D.K."/>
            <person name="Shang Y."/>
            <person name="Huang S."/>
            <person name="Yan J."/>
        </authorList>
    </citation>
    <scope>NUCLEOTIDE SEQUENCE [LARGE SCALE GENOMIC DNA]</scope>
    <source>
        <strain evidence="2">Ta-2019</strain>
    </source>
</reference>
<evidence type="ECO:0000313" key="2">
    <source>
        <dbReference type="EMBL" id="KAH9301401.1"/>
    </source>
</evidence>
<organism evidence="2 3">
    <name type="scientific">Taxus chinensis</name>
    <name type="common">Chinese yew</name>
    <name type="synonym">Taxus wallichiana var. chinensis</name>
    <dbReference type="NCBI Taxonomy" id="29808"/>
    <lineage>
        <taxon>Eukaryota</taxon>
        <taxon>Viridiplantae</taxon>
        <taxon>Streptophyta</taxon>
        <taxon>Embryophyta</taxon>
        <taxon>Tracheophyta</taxon>
        <taxon>Spermatophyta</taxon>
        <taxon>Pinopsida</taxon>
        <taxon>Pinidae</taxon>
        <taxon>Conifers II</taxon>
        <taxon>Cupressales</taxon>
        <taxon>Taxaceae</taxon>
        <taxon>Taxus</taxon>
    </lineage>
</organism>
<keyword evidence="3" id="KW-1185">Reference proteome</keyword>
<evidence type="ECO:0000313" key="3">
    <source>
        <dbReference type="Proteomes" id="UP000824469"/>
    </source>
</evidence>
<dbReference type="AlphaFoldDB" id="A0AA38CHA8"/>
<evidence type="ECO:0000256" key="1">
    <source>
        <dbReference type="SAM" id="MobiDB-lite"/>
    </source>
</evidence>
<feature type="non-terminal residue" evidence="2">
    <location>
        <position position="1"/>
    </location>
</feature>
<sequence length="142" mass="15846">AISPDPSPSTRVVRGSEHPRSRASIGQRIHVCTQGDIILSEITIRVKNFLVLRTSSIVFFFTVVSAPHLYYCEGSETWLEKGKKKVENSAERETKCRQGIDKAPTDSDFSGPVTDDIIWDVFNLSFILAKCYIKDILGDAVL</sequence>